<dbReference type="EMBL" id="CP017146">
    <property type="protein sequence ID" value="QHO69292.1"/>
    <property type="molecule type" value="Genomic_DNA"/>
</dbReference>
<dbReference type="Proteomes" id="UP000464507">
    <property type="component" value="Chromosome"/>
</dbReference>
<dbReference type="SUPFAM" id="SSF52540">
    <property type="entry name" value="P-loop containing nucleoside triphosphate hydrolases"/>
    <property type="match status" value="1"/>
</dbReference>
<name>A0A7L5AH14_9MICO</name>
<dbReference type="InterPro" id="IPR027417">
    <property type="entry name" value="P-loop_NTPase"/>
</dbReference>
<protein>
    <recommendedName>
        <fullName evidence="4">ABC transporter domain-containing protein</fullName>
    </recommendedName>
</protein>
<dbReference type="PANTHER" id="PTHR42781:SF4">
    <property type="entry name" value="SPERMIDINE_PUTRESCINE IMPORT ATP-BINDING PROTEIN POTA"/>
    <property type="match status" value="1"/>
</dbReference>
<evidence type="ECO:0000256" key="3">
    <source>
        <dbReference type="ARBA" id="ARBA00022840"/>
    </source>
</evidence>
<dbReference type="AlphaFoldDB" id="A0A7L5AH14"/>
<reference evidence="5 6" key="1">
    <citation type="submission" date="2016-09" db="EMBL/GenBank/DDBJ databases">
        <title>Complete genome sequence of microbes from the polar regions.</title>
        <authorList>
            <person name="Liao L."/>
            <person name="Chen B."/>
        </authorList>
    </citation>
    <scope>NUCLEOTIDE SEQUENCE [LARGE SCALE GENOMIC DNA]</scope>
    <source>
        <strain evidence="5 6">ZS314</strain>
    </source>
</reference>
<dbReference type="PANTHER" id="PTHR42781">
    <property type="entry name" value="SPERMIDINE/PUTRESCINE IMPORT ATP-BINDING PROTEIN POTA"/>
    <property type="match status" value="1"/>
</dbReference>
<dbReference type="InterPro" id="IPR008995">
    <property type="entry name" value="Mo/tungstate-bd_C_term_dom"/>
</dbReference>
<organism evidence="5 6">
    <name type="scientific">Marisediminicola antarctica</name>
    <dbReference type="NCBI Taxonomy" id="674079"/>
    <lineage>
        <taxon>Bacteria</taxon>
        <taxon>Bacillati</taxon>
        <taxon>Actinomycetota</taxon>
        <taxon>Actinomycetes</taxon>
        <taxon>Micrococcales</taxon>
        <taxon>Microbacteriaceae</taxon>
        <taxon>Marisediminicola</taxon>
    </lineage>
</organism>
<dbReference type="InterPro" id="IPR017871">
    <property type="entry name" value="ABC_transporter-like_CS"/>
</dbReference>
<gene>
    <name evidence="5" type="ORF">BHD05_06145</name>
</gene>
<keyword evidence="3" id="KW-0067">ATP-binding</keyword>
<dbReference type="GO" id="GO:0005524">
    <property type="term" value="F:ATP binding"/>
    <property type="evidence" value="ECO:0007669"/>
    <property type="project" value="UniProtKB-KW"/>
</dbReference>
<evidence type="ECO:0000313" key="5">
    <source>
        <dbReference type="EMBL" id="QHO69292.1"/>
    </source>
</evidence>
<dbReference type="InterPro" id="IPR003593">
    <property type="entry name" value="AAA+_ATPase"/>
</dbReference>
<dbReference type="Pfam" id="PF00005">
    <property type="entry name" value="ABC_tran"/>
    <property type="match status" value="1"/>
</dbReference>
<dbReference type="SUPFAM" id="SSF50331">
    <property type="entry name" value="MOP-like"/>
    <property type="match status" value="1"/>
</dbReference>
<feature type="domain" description="ABC transporter" evidence="4">
    <location>
        <begin position="1"/>
        <end position="239"/>
    </location>
</feature>
<dbReference type="RefSeq" id="WP_236966670.1">
    <property type="nucleotide sequence ID" value="NZ_CP017146.1"/>
</dbReference>
<evidence type="ECO:0000256" key="1">
    <source>
        <dbReference type="ARBA" id="ARBA00022448"/>
    </source>
</evidence>
<proteinExistence type="predicted"/>
<dbReference type="PROSITE" id="PS50893">
    <property type="entry name" value="ABC_TRANSPORTER_2"/>
    <property type="match status" value="1"/>
</dbReference>
<dbReference type="PROSITE" id="PS00211">
    <property type="entry name" value="ABC_TRANSPORTER_1"/>
    <property type="match status" value="1"/>
</dbReference>
<keyword evidence="6" id="KW-1185">Reference proteome</keyword>
<keyword evidence="1" id="KW-0813">Transport</keyword>
<dbReference type="KEGG" id="mant:BHD05_06145"/>
<dbReference type="Gene3D" id="3.40.50.300">
    <property type="entry name" value="P-loop containing nucleotide triphosphate hydrolases"/>
    <property type="match status" value="1"/>
</dbReference>
<evidence type="ECO:0000313" key="6">
    <source>
        <dbReference type="Proteomes" id="UP000464507"/>
    </source>
</evidence>
<evidence type="ECO:0000256" key="2">
    <source>
        <dbReference type="ARBA" id="ARBA00022741"/>
    </source>
</evidence>
<dbReference type="InterPro" id="IPR050093">
    <property type="entry name" value="ABC_SmlMolc_Importer"/>
</dbReference>
<sequence length="330" mass="34557">MSGSGLEARVVVDRGDFRLDVELVVPPGTVTALVGPNGAGKTTVLRAIAGLLRPTGGRIVLDGRMLDDAASSRRVPSAGRGIGVVFQDYLLFPHLSALDNVAFGLLARGVPRRDAAASAGEWLDRLGIGGLAGIRPSSLSGGQAQRVALARALVLEPALLLLDEPLAALDAGTRLEVRAELADQLRAFGGSAVVVTHDPVDAIVLADEIVVVEHGGVVQRGTPVDVARNPANEYVATLVGLDLVRLSPVRSVVLSPTEVLVSVERPADAVSHTIWQCRVRGVEELGGRSRVLLESVADGHRFAADLAPRDLPRTAIRIGDSLWATLPFVA</sequence>
<keyword evidence="2" id="KW-0547">Nucleotide-binding</keyword>
<accession>A0A7L5AH14</accession>
<evidence type="ECO:0000259" key="4">
    <source>
        <dbReference type="PROSITE" id="PS50893"/>
    </source>
</evidence>
<dbReference type="GO" id="GO:0016887">
    <property type="term" value="F:ATP hydrolysis activity"/>
    <property type="evidence" value="ECO:0007669"/>
    <property type="project" value="InterPro"/>
</dbReference>
<dbReference type="SMART" id="SM00382">
    <property type="entry name" value="AAA"/>
    <property type="match status" value="1"/>
</dbReference>
<dbReference type="InterPro" id="IPR003439">
    <property type="entry name" value="ABC_transporter-like_ATP-bd"/>
</dbReference>